<dbReference type="EMBL" id="JACJVP010000032">
    <property type="protein sequence ID" value="MBB6673003.1"/>
    <property type="molecule type" value="Genomic_DNA"/>
</dbReference>
<evidence type="ECO:0000313" key="2">
    <source>
        <dbReference type="EMBL" id="MBB6673003.1"/>
    </source>
</evidence>
<protein>
    <submittedName>
        <fullName evidence="2">Uncharacterized protein</fullName>
    </submittedName>
</protein>
<proteinExistence type="predicted"/>
<evidence type="ECO:0000256" key="1">
    <source>
        <dbReference type="SAM" id="MobiDB-lite"/>
    </source>
</evidence>
<gene>
    <name evidence="2" type="ORF">H7C19_20180</name>
</gene>
<accession>A0A7X0RT24</accession>
<evidence type="ECO:0000313" key="3">
    <source>
        <dbReference type="Proteomes" id="UP000547209"/>
    </source>
</evidence>
<name>A0A7X0RT24_9BACL</name>
<keyword evidence="3" id="KW-1185">Reference proteome</keyword>
<sequence length="105" mass="12056">MSYFLKDLNSSIKQKETQQDKSLDGIKSEFSKLKEELPAKYVMKEDFNRVLHELKEDQARNLKELKDDQTRAIAGVEHKVDTLTRDVRDMLQLVSKLTGAGGKSE</sequence>
<comment type="caution">
    <text evidence="2">The sequence shown here is derived from an EMBL/GenBank/DDBJ whole genome shotgun (WGS) entry which is preliminary data.</text>
</comment>
<reference evidence="2 3" key="1">
    <citation type="submission" date="2020-08" db="EMBL/GenBank/DDBJ databases">
        <title>Cohnella phylogeny.</title>
        <authorList>
            <person name="Dunlap C."/>
        </authorList>
    </citation>
    <scope>NUCLEOTIDE SEQUENCE [LARGE SCALE GENOMIC DNA]</scope>
    <source>
        <strain evidence="2 3">DSM 28246</strain>
    </source>
</reference>
<organism evidence="2 3">
    <name type="scientific">Cohnella nanjingensis</name>
    <dbReference type="NCBI Taxonomy" id="1387779"/>
    <lineage>
        <taxon>Bacteria</taxon>
        <taxon>Bacillati</taxon>
        <taxon>Bacillota</taxon>
        <taxon>Bacilli</taxon>
        <taxon>Bacillales</taxon>
        <taxon>Paenibacillaceae</taxon>
        <taxon>Cohnella</taxon>
    </lineage>
</organism>
<dbReference type="AlphaFoldDB" id="A0A7X0RT24"/>
<dbReference type="Proteomes" id="UP000547209">
    <property type="component" value="Unassembled WGS sequence"/>
</dbReference>
<feature type="region of interest" description="Disordered" evidence="1">
    <location>
        <begin position="1"/>
        <end position="21"/>
    </location>
</feature>